<dbReference type="InterPro" id="IPR028096">
    <property type="entry name" value="EfeO_Cupredoxin"/>
</dbReference>
<evidence type="ECO:0000256" key="1">
    <source>
        <dbReference type="SAM" id="MobiDB-lite"/>
    </source>
</evidence>
<comment type="caution">
    <text evidence="3">The sequence shown here is derived from an EMBL/GenBank/DDBJ whole genome shotgun (WGS) entry which is preliminary data.</text>
</comment>
<dbReference type="PANTHER" id="PTHR36507">
    <property type="entry name" value="BLL1555 PROTEIN"/>
    <property type="match status" value="1"/>
</dbReference>
<organism evidence="3 4">
    <name type="scientific">Paludisphaera mucosa</name>
    <dbReference type="NCBI Taxonomy" id="3030827"/>
    <lineage>
        <taxon>Bacteria</taxon>
        <taxon>Pseudomonadati</taxon>
        <taxon>Planctomycetota</taxon>
        <taxon>Planctomycetia</taxon>
        <taxon>Isosphaerales</taxon>
        <taxon>Isosphaeraceae</taxon>
        <taxon>Paludisphaera</taxon>
    </lineage>
</organism>
<keyword evidence="4" id="KW-1185">Reference proteome</keyword>
<dbReference type="PANTHER" id="PTHR36507:SF1">
    <property type="entry name" value="BLL1555 PROTEIN"/>
    <property type="match status" value="1"/>
</dbReference>
<dbReference type="EMBL" id="JARRAG010000002">
    <property type="protein sequence ID" value="MDG3005412.1"/>
    <property type="molecule type" value="Genomic_DNA"/>
</dbReference>
<dbReference type="Pfam" id="PF13473">
    <property type="entry name" value="Cupredoxin_1"/>
    <property type="match status" value="1"/>
</dbReference>
<dbReference type="SUPFAM" id="SSF49503">
    <property type="entry name" value="Cupredoxins"/>
    <property type="match status" value="1"/>
</dbReference>
<evidence type="ECO:0000313" key="4">
    <source>
        <dbReference type="Proteomes" id="UP001216907"/>
    </source>
</evidence>
<sequence length="124" mass="13476">MKNKWAFPVCYAVTIFAVLCPQAPGGDGSKRSDGKKVTVTMKSLSFSPKTLEIEAGDSVVWSNEARTKHTAISDDDGKSFDTGEIEPEKSSKPVKFDTEGEFKYHCKVHGKSMSGTVVVKAKSK</sequence>
<reference evidence="3 4" key="1">
    <citation type="submission" date="2023-03" db="EMBL/GenBank/DDBJ databases">
        <title>Paludisphaera mucosa sp. nov. a novel planctomycete from northern fen.</title>
        <authorList>
            <person name="Ivanova A."/>
        </authorList>
    </citation>
    <scope>NUCLEOTIDE SEQUENCE [LARGE SCALE GENOMIC DNA]</scope>
    <source>
        <strain evidence="3 4">Pla2</strain>
    </source>
</reference>
<dbReference type="InterPro" id="IPR008972">
    <property type="entry name" value="Cupredoxin"/>
</dbReference>
<accession>A0ABT6FCW3</accession>
<dbReference type="Gene3D" id="2.60.40.420">
    <property type="entry name" value="Cupredoxins - blue copper proteins"/>
    <property type="match status" value="1"/>
</dbReference>
<protein>
    <submittedName>
        <fullName evidence="3">Cupredoxin domain-containing protein</fullName>
    </submittedName>
</protein>
<gene>
    <name evidence="3" type="ORF">PZE19_16595</name>
</gene>
<name>A0ABT6FCW3_9BACT</name>
<dbReference type="Proteomes" id="UP001216907">
    <property type="component" value="Unassembled WGS sequence"/>
</dbReference>
<proteinExistence type="predicted"/>
<dbReference type="InterPro" id="IPR052721">
    <property type="entry name" value="ET_Amicyanin"/>
</dbReference>
<evidence type="ECO:0000259" key="2">
    <source>
        <dbReference type="Pfam" id="PF13473"/>
    </source>
</evidence>
<dbReference type="RefSeq" id="WP_277861749.1">
    <property type="nucleotide sequence ID" value="NZ_JARRAG010000002.1"/>
</dbReference>
<feature type="domain" description="EfeO-type cupredoxin-like" evidence="2">
    <location>
        <begin position="14"/>
        <end position="119"/>
    </location>
</feature>
<evidence type="ECO:0000313" key="3">
    <source>
        <dbReference type="EMBL" id="MDG3005412.1"/>
    </source>
</evidence>
<feature type="region of interest" description="Disordered" evidence="1">
    <location>
        <begin position="68"/>
        <end position="92"/>
    </location>
</feature>